<feature type="compositionally biased region" description="Basic and acidic residues" evidence="1">
    <location>
        <begin position="49"/>
        <end position="60"/>
    </location>
</feature>
<reference evidence="3" key="2">
    <citation type="journal article" date="2020" name="Microorganisms">
        <title>Osmotic Adaptation and Compatible Solute Biosynthesis of Phototrophic Bacteria as Revealed from Genome Analyses.</title>
        <authorList>
            <person name="Imhoff J.F."/>
            <person name="Rahn T."/>
            <person name="Kunzel S."/>
            <person name="Keller A."/>
            <person name="Neulinger S.C."/>
        </authorList>
    </citation>
    <scope>NUCLEOTIDE SEQUENCE</scope>
    <source>
        <strain evidence="3">DSM 11080</strain>
    </source>
</reference>
<sequence>MDMKTFKILEFAAIFGALGYFWWNQRQDRLRREDDEQRKQSEGSIPDDEVQKAEAHETKG</sequence>
<evidence type="ECO:0000313" key="4">
    <source>
        <dbReference type="Proteomes" id="UP001296776"/>
    </source>
</evidence>
<keyword evidence="2" id="KW-0472">Membrane</keyword>
<dbReference type="RefSeq" id="WP_200345732.1">
    <property type="nucleotide sequence ID" value="NZ_NRSJ01000011.1"/>
</dbReference>
<accession>A0AAJ0U3C3</accession>
<feature type="transmembrane region" description="Helical" evidence="2">
    <location>
        <begin position="6"/>
        <end position="23"/>
    </location>
</feature>
<comment type="caution">
    <text evidence="3">The sequence shown here is derived from an EMBL/GenBank/DDBJ whole genome shotgun (WGS) entry which is preliminary data.</text>
</comment>
<protein>
    <submittedName>
        <fullName evidence="3">Uncharacterized protein</fullName>
    </submittedName>
</protein>
<proteinExistence type="predicted"/>
<gene>
    <name evidence="3" type="ORF">CKO40_08250</name>
</gene>
<name>A0AAJ0U3C3_9GAMM</name>
<feature type="compositionally biased region" description="Basic and acidic residues" evidence="1">
    <location>
        <begin position="31"/>
        <end position="41"/>
    </location>
</feature>
<feature type="region of interest" description="Disordered" evidence="1">
    <location>
        <begin position="31"/>
        <end position="60"/>
    </location>
</feature>
<reference evidence="3" key="1">
    <citation type="submission" date="2017-08" db="EMBL/GenBank/DDBJ databases">
        <authorList>
            <person name="Imhoff J.F."/>
            <person name="Rahn T."/>
            <person name="Kuenzel S."/>
            <person name="Neulinger S.C."/>
        </authorList>
    </citation>
    <scope>NUCLEOTIDE SEQUENCE</scope>
    <source>
        <strain evidence="3">DSM 11080</strain>
    </source>
</reference>
<evidence type="ECO:0000256" key="2">
    <source>
        <dbReference type="SAM" id="Phobius"/>
    </source>
</evidence>
<keyword evidence="4" id="KW-1185">Reference proteome</keyword>
<keyword evidence="2" id="KW-0812">Transmembrane</keyword>
<dbReference type="AlphaFoldDB" id="A0AAJ0U3C3"/>
<dbReference type="EMBL" id="NRSJ01000011">
    <property type="protein sequence ID" value="MBK1704528.1"/>
    <property type="molecule type" value="Genomic_DNA"/>
</dbReference>
<evidence type="ECO:0000256" key="1">
    <source>
        <dbReference type="SAM" id="MobiDB-lite"/>
    </source>
</evidence>
<dbReference type="Proteomes" id="UP001296776">
    <property type="component" value="Unassembled WGS sequence"/>
</dbReference>
<organism evidence="3 4">
    <name type="scientific">Halochromatium glycolicum</name>
    <dbReference type="NCBI Taxonomy" id="85075"/>
    <lineage>
        <taxon>Bacteria</taxon>
        <taxon>Pseudomonadati</taxon>
        <taxon>Pseudomonadota</taxon>
        <taxon>Gammaproteobacteria</taxon>
        <taxon>Chromatiales</taxon>
        <taxon>Chromatiaceae</taxon>
        <taxon>Halochromatium</taxon>
    </lineage>
</organism>
<keyword evidence="2" id="KW-1133">Transmembrane helix</keyword>
<evidence type="ECO:0000313" key="3">
    <source>
        <dbReference type="EMBL" id="MBK1704528.1"/>
    </source>
</evidence>